<feature type="transmembrane region" description="Helical" evidence="2">
    <location>
        <begin position="274"/>
        <end position="296"/>
    </location>
</feature>
<gene>
    <name evidence="3" type="ORF">ASZ90_001922</name>
</gene>
<feature type="transmembrane region" description="Helical" evidence="2">
    <location>
        <begin position="397"/>
        <end position="416"/>
    </location>
</feature>
<feature type="transmembrane region" description="Helical" evidence="2">
    <location>
        <begin position="199"/>
        <end position="221"/>
    </location>
</feature>
<keyword evidence="2" id="KW-0812">Transmembrane</keyword>
<name>A0A0W8G596_9ZZZZ</name>
<keyword evidence="2" id="KW-0472">Membrane</keyword>
<feature type="transmembrane region" description="Helical" evidence="2">
    <location>
        <begin position="74"/>
        <end position="95"/>
    </location>
</feature>
<evidence type="ECO:0000313" key="3">
    <source>
        <dbReference type="EMBL" id="KUG28210.1"/>
    </source>
</evidence>
<keyword evidence="2" id="KW-1133">Transmembrane helix</keyword>
<evidence type="ECO:0000256" key="1">
    <source>
        <dbReference type="SAM" id="MobiDB-lite"/>
    </source>
</evidence>
<proteinExistence type="predicted"/>
<feature type="transmembrane region" description="Helical" evidence="2">
    <location>
        <begin position="101"/>
        <end position="120"/>
    </location>
</feature>
<feature type="transmembrane region" description="Helical" evidence="2">
    <location>
        <begin position="340"/>
        <end position="358"/>
    </location>
</feature>
<feature type="transmembrane region" description="Helical" evidence="2">
    <location>
        <begin position="364"/>
        <end position="385"/>
    </location>
</feature>
<feature type="transmembrane region" description="Helical" evidence="2">
    <location>
        <begin position="308"/>
        <end position="328"/>
    </location>
</feature>
<comment type="caution">
    <text evidence="3">The sequence shown here is derived from an EMBL/GenBank/DDBJ whole genome shotgun (WGS) entry which is preliminary data.</text>
</comment>
<sequence length="597" mass="64099">MALWGAFLCLAAFYLLYVTPRRGVLFSDEAWYLYNAVRALHHGEIGSYLPQAPAHLFNAFFMLFLGDGYLPQRYAFILCNLTSALVLLAGVGGGNPDFRRSLPLGLGCVLVAGLSSVINYQNGPGLFLSLGLGLFFLGDRAAGVARAAASPKAWILSVAAGFFLAASVMTNLTVAPGLALICLGLLWRAWRTKSPFRAVCPLACGLFLALMLGTYAAALGLDRLFHVPKGHGFLYGRLGEIVLLAVAWPVLWGIWVGVAAFFGSRGRRTDPVRWGVWLLVSAAAALLAKSLIVAAGGRAAFPLDLLPTLNPVILLPHFAYALLCLGLLRGGGQGEAAKAVWTRALLATLAMLLYWAQQTFYSEIFVTFSMIFLSGFMMALGLLLLSLPAPRRSARGMAGASVLAALVFVAGSLGYLETGGWTGETRLSGKKAAMDNHRLRGLLESPERAGMLAAIERAYAEAGCRDKALLAFNNASLLHYVLDHPAPPGLSYIPQPIYFESEIRAVLEGNKPWCVLYSASYRRPGTAEREEAFMRYLASRAAERRVLGEGSPGHPYTDFVLFTGPAPSNSPVAARPGPEQGPALGDPRRPRDEPALP</sequence>
<evidence type="ECO:0000256" key="2">
    <source>
        <dbReference type="SAM" id="Phobius"/>
    </source>
</evidence>
<reference evidence="3" key="1">
    <citation type="journal article" date="2015" name="Proc. Natl. Acad. Sci. U.S.A.">
        <title>Networks of energetic and metabolic interactions define dynamics in microbial communities.</title>
        <authorList>
            <person name="Embree M."/>
            <person name="Liu J.K."/>
            <person name="Al-Bassam M.M."/>
            <person name="Zengler K."/>
        </authorList>
    </citation>
    <scope>NUCLEOTIDE SEQUENCE</scope>
</reference>
<feature type="transmembrane region" description="Helical" evidence="2">
    <location>
        <begin position="154"/>
        <end position="187"/>
    </location>
</feature>
<evidence type="ECO:0008006" key="4">
    <source>
        <dbReference type="Google" id="ProtNLM"/>
    </source>
</evidence>
<protein>
    <recommendedName>
        <fullName evidence="4">Glycosyltransferase RgtA/B/C/D-like domain-containing protein</fullName>
    </recommendedName>
</protein>
<feature type="compositionally biased region" description="Basic and acidic residues" evidence="1">
    <location>
        <begin position="586"/>
        <end position="597"/>
    </location>
</feature>
<organism evidence="3">
    <name type="scientific">hydrocarbon metagenome</name>
    <dbReference type="NCBI Taxonomy" id="938273"/>
    <lineage>
        <taxon>unclassified sequences</taxon>
        <taxon>metagenomes</taxon>
        <taxon>ecological metagenomes</taxon>
    </lineage>
</organism>
<feature type="region of interest" description="Disordered" evidence="1">
    <location>
        <begin position="563"/>
        <end position="597"/>
    </location>
</feature>
<dbReference type="EMBL" id="LNQE01000248">
    <property type="protein sequence ID" value="KUG28210.1"/>
    <property type="molecule type" value="Genomic_DNA"/>
</dbReference>
<feature type="transmembrane region" description="Helical" evidence="2">
    <location>
        <begin position="241"/>
        <end position="262"/>
    </location>
</feature>
<accession>A0A0W8G596</accession>
<dbReference type="AlphaFoldDB" id="A0A0W8G596"/>